<comment type="pathway">
    <text evidence="5 6">tRNA modification; 5-methoxycarbonylmethyl-2-thiouridine-tRNA biosynthesis.</text>
</comment>
<comment type="subcellular location">
    <subcellularLocation>
        <location evidence="5 6">Cytoplasm</location>
    </subcellularLocation>
</comment>
<dbReference type="HAMAP" id="MF_03048">
    <property type="entry name" value="Urm1"/>
    <property type="match status" value="1"/>
</dbReference>
<dbReference type="Gene3D" id="3.10.20.30">
    <property type="match status" value="1"/>
</dbReference>
<dbReference type="EMBL" id="KI659361">
    <property type="protein sequence ID" value="ETN79705.1"/>
    <property type="molecule type" value="Genomic_DNA"/>
</dbReference>
<dbReference type="GO" id="GO:0034227">
    <property type="term" value="P:tRNA thio-modification"/>
    <property type="evidence" value="ECO:0007669"/>
    <property type="project" value="UniProtKB-UniRule"/>
</dbReference>
<feature type="modified residue" description="1-thioglycine" evidence="5">
    <location>
        <position position="150"/>
    </location>
</feature>
<keyword evidence="8" id="KW-1185">Reference proteome</keyword>
<dbReference type="CDD" id="cd01764">
    <property type="entry name" value="Ubl_Urm1"/>
    <property type="match status" value="1"/>
</dbReference>
<comment type="function">
    <text evidence="5">Acts as a sulfur carrier required for 2-thiolation of mcm(5)S(2)U at tRNA wobble positions of cytosolic tRNA(Lys), tRNA(Glu) and tRNA(Gln). Serves as sulfur donor in tRNA 2-thiolation reaction by being thiocarboxylated (-COSH) at its C-terminus by the MOCS3/UBA4 homolog. The sulfur is then transferred to tRNA to form 2-thiolation of mcm(5)S(2)U. Also acts as a ubiquitin-like protein (UBL) that is covalently conjugated via an isopeptide bond to lysine residues of target proteins. The thiocarboxylated form serves as substrate for conjugation and oxidative stress specifically induces the formation of UBL-protein conjugates.</text>
</comment>
<evidence type="ECO:0000256" key="6">
    <source>
        <dbReference type="RuleBase" id="RU361182"/>
    </source>
</evidence>
<keyword evidence="1 5" id="KW-0963">Cytoplasm</keyword>
<dbReference type="STRING" id="51031.W2TCC6"/>
<dbReference type="PANTHER" id="PTHR14986">
    <property type="entry name" value="RURM1 PROTEIN"/>
    <property type="match status" value="1"/>
</dbReference>
<dbReference type="InterPro" id="IPR015221">
    <property type="entry name" value="Urm1"/>
</dbReference>
<evidence type="ECO:0000256" key="5">
    <source>
        <dbReference type="HAMAP-Rule" id="MF_03048"/>
    </source>
</evidence>
<dbReference type="PRINTS" id="PR02092">
    <property type="entry name" value="HEPBVIRUSXIP"/>
</dbReference>
<dbReference type="GO" id="GO:0032447">
    <property type="term" value="P:protein urmylation"/>
    <property type="evidence" value="ECO:0007669"/>
    <property type="project" value="UniProtKB-UniRule"/>
</dbReference>
<reference evidence="8" key="1">
    <citation type="journal article" date="2014" name="Nat. Genet.">
        <title>Genome of the human hookworm Necator americanus.</title>
        <authorList>
            <person name="Tang Y.T."/>
            <person name="Gao X."/>
            <person name="Rosa B.A."/>
            <person name="Abubucker S."/>
            <person name="Hallsworth-Pepin K."/>
            <person name="Martin J."/>
            <person name="Tyagi R."/>
            <person name="Heizer E."/>
            <person name="Zhang X."/>
            <person name="Bhonagiri-Palsikar V."/>
            <person name="Minx P."/>
            <person name="Warren W.C."/>
            <person name="Wang Q."/>
            <person name="Zhan B."/>
            <person name="Hotez P.J."/>
            <person name="Sternberg P.W."/>
            <person name="Dougall A."/>
            <person name="Gaze S.T."/>
            <person name="Mulvenna J."/>
            <person name="Sotillo J."/>
            <person name="Ranganathan S."/>
            <person name="Rabelo E.M."/>
            <person name="Wilson R.K."/>
            <person name="Felgner P.L."/>
            <person name="Bethony J."/>
            <person name="Hawdon J.M."/>
            <person name="Gasser R.B."/>
            <person name="Loukas A."/>
            <person name="Mitreva M."/>
        </authorList>
    </citation>
    <scope>NUCLEOTIDE SEQUENCE [LARGE SCALE GENOMIC DNA]</scope>
</reference>
<evidence type="ECO:0000256" key="2">
    <source>
        <dbReference type="ARBA" id="ARBA00022499"/>
    </source>
</evidence>
<evidence type="ECO:0000256" key="1">
    <source>
        <dbReference type="ARBA" id="ARBA00022490"/>
    </source>
</evidence>
<dbReference type="UniPathway" id="UPA00988"/>
<sequence>MESMMEKKVDHLMTLPGINGVCIADSNGLSLSSRGSLKAEFAPLGSQLLNLCSQLEPSSSIPPQVTLLSDHSKVTVPCDNDSLTVSELIQYVNDVMLKDSTRKELLIEGKTVRPGVLVLINECDWELLGCEKAELHNGDLVTFLSTLHGG</sequence>
<organism evidence="7 8">
    <name type="scientific">Necator americanus</name>
    <name type="common">Human hookworm</name>
    <dbReference type="NCBI Taxonomy" id="51031"/>
    <lineage>
        <taxon>Eukaryota</taxon>
        <taxon>Metazoa</taxon>
        <taxon>Ecdysozoa</taxon>
        <taxon>Nematoda</taxon>
        <taxon>Chromadorea</taxon>
        <taxon>Rhabditida</taxon>
        <taxon>Rhabditina</taxon>
        <taxon>Rhabditomorpha</taxon>
        <taxon>Strongyloidea</taxon>
        <taxon>Ancylostomatidae</taxon>
        <taxon>Bunostominae</taxon>
        <taxon>Necator</taxon>
    </lineage>
</organism>
<dbReference type="GO" id="GO:0002098">
    <property type="term" value="P:tRNA wobble uridine modification"/>
    <property type="evidence" value="ECO:0007669"/>
    <property type="project" value="UniProtKB-UniRule"/>
</dbReference>
<dbReference type="AlphaFoldDB" id="W2TCC6"/>
<accession>W2TCC6</accession>
<evidence type="ECO:0000256" key="3">
    <source>
        <dbReference type="ARBA" id="ARBA00022694"/>
    </source>
</evidence>
<keyword evidence="3 5" id="KW-0819">tRNA processing</keyword>
<dbReference type="GO" id="GO:0005829">
    <property type="term" value="C:cytosol"/>
    <property type="evidence" value="ECO:0007669"/>
    <property type="project" value="UniProtKB-UniRule"/>
</dbReference>
<protein>
    <recommendedName>
        <fullName evidence="5">Ubiquitin-related modifier 1 homolog</fullName>
    </recommendedName>
</protein>
<gene>
    <name evidence="7" type="ORF">NECAME_02528</name>
</gene>
<comment type="similarity">
    <text evidence="5 6">Belongs to the URM1 family.</text>
</comment>
<evidence type="ECO:0000256" key="4">
    <source>
        <dbReference type="ARBA" id="ARBA00022786"/>
    </source>
</evidence>
<dbReference type="InterPro" id="IPR016155">
    <property type="entry name" value="Mopterin_synth/thiamin_S_b"/>
</dbReference>
<keyword evidence="2 5" id="KW-1017">Isopeptide bond</keyword>
<dbReference type="InterPro" id="IPR024135">
    <property type="entry name" value="LAMTOR5"/>
</dbReference>
<evidence type="ECO:0000313" key="7">
    <source>
        <dbReference type="EMBL" id="ETN79705.1"/>
    </source>
</evidence>
<name>W2TCC6_NECAM</name>
<keyword evidence="4 5" id="KW-0833">Ubl conjugation pathway</keyword>
<dbReference type="OrthoDB" id="10248987at2759"/>
<dbReference type="OMA" id="FRITMGE"/>
<dbReference type="GO" id="GO:0043066">
    <property type="term" value="P:negative regulation of apoptotic process"/>
    <property type="evidence" value="ECO:0007669"/>
    <property type="project" value="InterPro"/>
</dbReference>
<dbReference type="InterPro" id="IPR012675">
    <property type="entry name" value="Beta-grasp_dom_sf"/>
</dbReference>
<dbReference type="GO" id="GO:0071986">
    <property type="term" value="C:Ragulator complex"/>
    <property type="evidence" value="ECO:0007669"/>
    <property type="project" value="InterPro"/>
</dbReference>
<dbReference type="KEGG" id="nai:NECAME_02528"/>
<dbReference type="SUPFAM" id="SSF54285">
    <property type="entry name" value="MoaD/ThiS"/>
    <property type="match status" value="1"/>
</dbReference>
<dbReference type="Pfam" id="PF09138">
    <property type="entry name" value="Urm1"/>
    <property type="match status" value="1"/>
</dbReference>
<dbReference type="Proteomes" id="UP000053676">
    <property type="component" value="Unassembled WGS sequence"/>
</dbReference>
<proteinExistence type="inferred from homology"/>
<dbReference type="Gene3D" id="3.30.450.30">
    <property type="entry name" value="Dynein light chain 2a, cytoplasmic"/>
    <property type="match status" value="1"/>
</dbReference>
<evidence type="ECO:0000313" key="8">
    <source>
        <dbReference type="Proteomes" id="UP000053676"/>
    </source>
</evidence>
<feature type="cross-link" description="Glycyl lysine isopeptide (Gly-Lys) (interchain with K-? in acceptor proteins)" evidence="5">
    <location>
        <position position="150"/>
    </location>
</feature>
<comment type="PTM">
    <text evidence="5">C-terminal thiocarboxylation occurs in 2 steps, it is first acyl-adenylated (-COAMP) via the hesA/moeB/thiF part of the MOCS3/UBA4 homolog, then thiocarboxylated (-COSH) via the rhodanese domain of the MOCS3/UBA4 homolog.</text>
</comment>